<feature type="compositionally biased region" description="Polar residues" evidence="1">
    <location>
        <begin position="212"/>
        <end position="226"/>
    </location>
</feature>
<evidence type="ECO:0000313" key="2">
    <source>
        <dbReference type="EMBL" id="WIA22191.1"/>
    </source>
</evidence>
<evidence type="ECO:0000313" key="3">
    <source>
        <dbReference type="Proteomes" id="UP001244341"/>
    </source>
</evidence>
<accession>A0ABY8UP85</accession>
<proteinExistence type="predicted"/>
<organism evidence="2 3">
    <name type="scientific">Tetradesmus obliquus</name>
    <name type="common">Green alga</name>
    <name type="synonym">Acutodesmus obliquus</name>
    <dbReference type="NCBI Taxonomy" id="3088"/>
    <lineage>
        <taxon>Eukaryota</taxon>
        <taxon>Viridiplantae</taxon>
        <taxon>Chlorophyta</taxon>
        <taxon>core chlorophytes</taxon>
        <taxon>Chlorophyceae</taxon>
        <taxon>CS clade</taxon>
        <taxon>Sphaeropleales</taxon>
        <taxon>Scenedesmaceae</taxon>
        <taxon>Tetradesmus</taxon>
    </lineage>
</organism>
<dbReference type="EMBL" id="CP126221">
    <property type="protein sequence ID" value="WIA22191.1"/>
    <property type="molecule type" value="Genomic_DNA"/>
</dbReference>
<gene>
    <name evidence="2" type="ORF">OEZ85_004524</name>
</gene>
<keyword evidence="3" id="KW-1185">Reference proteome</keyword>
<feature type="region of interest" description="Disordered" evidence="1">
    <location>
        <begin position="176"/>
        <end position="226"/>
    </location>
</feature>
<name>A0ABY8UP85_TETOB</name>
<evidence type="ECO:0000256" key="1">
    <source>
        <dbReference type="SAM" id="MobiDB-lite"/>
    </source>
</evidence>
<protein>
    <submittedName>
        <fullName evidence="2">Uncharacterized protein</fullName>
    </submittedName>
</protein>
<sequence length="226" mass="22993">MPWKGSPHGSSGSMPDLVDAKSDLSEGHVHECEDSFVDIPDQDRCLQCSLTLPAAGSSSSSSSAAGSAGVRMVAERCLHAGQLFMHPKSGTAAAEQVVWALPQQQLLDTLQSSPQGISIAAAAGAAAATAPSMQLLSPSFVLPCAAVGSGSSSSSPGKVAGAAQHVKTEWCLVLHPTQDPPASHNSASTLDSSSSSSWQLSLPDSRHPATAAAQQPRSSPALQHLP</sequence>
<dbReference type="Proteomes" id="UP001244341">
    <property type="component" value="Chromosome 14b"/>
</dbReference>
<feature type="region of interest" description="Disordered" evidence="1">
    <location>
        <begin position="1"/>
        <end position="20"/>
    </location>
</feature>
<reference evidence="2 3" key="1">
    <citation type="submission" date="2023-05" db="EMBL/GenBank/DDBJ databases">
        <title>A 100% complete, gapless, phased diploid assembly of the Scenedesmus obliquus UTEX 3031 genome.</title>
        <authorList>
            <person name="Biondi T.C."/>
            <person name="Hanschen E.R."/>
            <person name="Kwon T."/>
            <person name="Eng W."/>
            <person name="Kruse C.P.S."/>
            <person name="Koehler S.I."/>
            <person name="Kunde Y."/>
            <person name="Gleasner C.D."/>
            <person name="You Mak K.T."/>
            <person name="Polle J."/>
            <person name="Hovde B.T."/>
            <person name="Starkenburg S.R."/>
        </authorList>
    </citation>
    <scope>NUCLEOTIDE SEQUENCE [LARGE SCALE GENOMIC DNA]</scope>
    <source>
        <strain evidence="2 3">DOE0152z</strain>
    </source>
</reference>
<feature type="compositionally biased region" description="Low complexity" evidence="1">
    <location>
        <begin position="183"/>
        <end position="203"/>
    </location>
</feature>